<evidence type="ECO:0000313" key="3">
    <source>
        <dbReference type="Proteomes" id="UP000078561"/>
    </source>
</evidence>
<proteinExistence type="predicted"/>
<gene>
    <name evidence="2" type="primary">ABSGL_04856.1 scaffold 6035</name>
</gene>
<reference evidence="2" key="1">
    <citation type="submission" date="2016-04" db="EMBL/GenBank/DDBJ databases">
        <authorList>
            <person name="Evans L.H."/>
            <person name="Alamgir A."/>
            <person name="Owens N."/>
            <person name="Weber N.D."/>
            <person name="Virtaneva K."/>
            <person name="Barbian K."/>
            <person name="Babar A."/>
            <person name="Rosenke K."/>
        </authorList>
    </citation>
    <scope>NUCLEOTIDE SEQUENCE [LARGE SCALE GENOMIC DNA]</scope>
    <source>
        <strain evidence="2">CBS 101.48</strain>
    </source>
</reference>
<feature type="compositionally biased region" description="Low complexity" evidence="1">
    <location>
        <begin position="1"/>
        <end position="18"/>
    </location>
</feature>
<organism evidence="2">
    <name type="scientific">Absidia glauca</name>
    <name type="common">Pin mould</name>
    <dbReference type="NCBI Taxonomy" id="4829"/>
    <lineage>
        <taxon>Eukaryota</taxon>
        <taxon>Fungi</taxon>
        <taxon>Fungi incertae sedis</taxon>
        <taxon>Mucoromycota</taxon>
        <taxon>Mucoromycotina</taxon>
        <taxon>Mucoromycetes</taxon>
        <taxon>Mucorales</taxon>
        <taxon>Cunninghamellaceae</taxon>
        <taxon>Absidia</taxon>
    </lineage>
</organism>
<dbReference type="AlphaFoldDB" id="A0A163JB44"/>
<accession>A0A163JB44</accession>
<dbReference type="InParanoid" id="A0A163JB44"/>
<evidence type="ECO:0000313" key="2">
    <source>
        <dbReference type="EMBL" id="SAL99255.1"/>
    </source>
</evidence>
<name>A0A163JB44_ABSGL</name>
<sequence>MNRQQAQTTTTQHPAHQQSDPCCYKFSGPMVDCSRVNQCDQHKEDEIHRRQSLHHHDQPQSRMPTRSGSCYKYSGPIVQNSYVDQCEQASHLPQNEQTDKWQPLGLDHQSGYTYLYQHSGFECAEKEEEKQAAARAREQHS</sequence>
<evidence type="ECO:0000256" key="1">
    <source>
        <dbReference type="SAM" id="MobiDB-lite"/>
    </source>
</evidence>
<keyword evidence="3" id="KW-1185">Reference proteome</keyword>
<protein>
    <submittedName>
        <fullName evidence="2">Uncharacterized protein</fullName>
    </submittedName>
</protein>
<feature type="compositionally biased region" description="Basic and acidic residues" evidence="1">
    <location>
        <begin position="40"/>
        <end position="59"/>
    </location>
</feature>
<feature type="region of interest" description="Disordered" evidence="1">
    <location>
        <begin position="1"/>
        <end position="21"/>
    </location>
</feature>
<feature type="region of interest" description="Disordered" evidence="1">
    <location>
        <begin position="39"/>
        <end position="69"/>
    </location>
</feature>
<dbReference type="Proteomes" id="UP000078561">
    <property type="component" value="Unassembled WGS sequence"/>
</dbReference>
<dbReference type="EMBL" id="LT552594">
    <property type="protein sequence ID" value="SAL99255.1"/>
    <property type="molecule type" value="Genomic_DNA"/>
</dbReference>